<name>A0A9N9WYY2_9DIPT</name>
<dbReference type="GO" id="GO:0004653">
    <property type="term" value="F:polypeptide N-acetylgalactosaminyltransferase activity"/>
    <property type="evidence" value="ECO:0007669"/>
    <property type="project" value="TreeGrafter"/>
</dbReference>
<dbReference type="Pfam" id="PF02709">
    <property type="entry name" value="Glyco_transf_7C"/>
    <property type="match status" value="1"/>
</dbReference>
<keyword evidence="7" id="KW-1185">Reference proteome</keyword>
<proteinExistence type="predicted"/>
<dbReference type="Gene3D" id="3.90.550.10">
    <property type="entry name" value="Spore Coat Polysaccharide Biosynthesis Protein SpsA, Chain A"/>
    <property type="match status" value="1"/>
</dbReference>
<evidence type="ECO:0000256" key="3">
    <source>
        <dbReference type="SAM" id="Phobius"/>
    </source>
</evidence>
<keyword evidence="2" id="KW-1015">Disulfide bond</keyword>
<feature type="domain" description="Glycosyltransferase 2-like" evidence="4">
    <location>
        <begin position="175"/>
        <end position="301"/>
    </location>
</feature>
<reference evidence="6" key="2">
    <citation type="submission" date="2022-10" db="EMBL/GenBank/DDBJ databases">
        <authorList>
            <consortium name="ENA_rothamsted_submissions"/>
            <consortium name="culmorum"/>
            <person name="King R."/>
        </authorList>
    </citation>
    <scope>NUCLEOTIDE SEQUENCE</scope>
</reference>
<dbReference type="InterPro" id="IPR027791">
    <property type="entry name" value="Galactosyl_T_C"/>
</dbReference>
<keyword evidence="3" id="KW-1133">Transmembrane helix</keyword>
<protein>
    <recommendedName>
        <fullName evidence="8">Glycosyltransferase 2-like domain-containing protein</fullName>
    </recommendedName>
</protein>
<keyword evidence="3" id="KW-0472">Membrane</keyword>
<dbReference type="GO" id="GO:0005794">
    <property type="term" value="C:Golgi apparatus"/>
    <property type="evidence" value="ECO:0007669"/>
    <property type="project" value="TreeGrafter"/>
</dbReference>
<dbReference type="OrthoDB" id="429263at2759"/>
<dbReference type="SUPFAM" id="SSF53448">
    <property type="entry name" value="Nucleotide-diphospho-sugar transferases"/>
    <property type="match status" value="1"/>
</dbReference>
<feature type="transmembrane region" description="Helical" evidence="3">
    <location>
        <begin position="23"/>
        <end position="44"/>
    </location>
</feature>
<keyword evidence="1" id="KW-0808">Transferase</keyword>
<dbReference type="InterPro" id="IPR029044">
    <property type="entry name" value="Nucleotide-diphossugar_trans"/>
</dbReference>
<dbReference type="PANTHER" id="PTHR11675">
    <property type="entry name" value="N-ACETYLGALACTOSAMINYLTRANSFERASE"/>
    <property type="match status" value="1"/>
</dbReference>
<dbReference type="PANTHER" id="PTHR11675:SF126">
    <property type="entry name" value="RICIN B LECTIN DOMAIN-CONTAINING PROTEIN"/>
    <property type="match status" value="1"/>
</dbReference>
<evidence type="ECO:0008006" key="8">
    <source>
        <dbReference type="Google" id="ProtNLM"/>
    </source>
</evidence>
<feature type="domain" description="Galactosyltransferase C-terminal" evidence="5">
    <location>
        <begin position="351"/>
        <end position="396"/>
    </location>
</feature>
<accession>A0A9N9WYY2</accession>
<evidence type="ECO:0000256" key="1">
    <source>
        <dbReference type="ARBA" id="ARBA00022679"/>
    </source>
</evidence>
<evidence type="ECO:0000259" key="5">
    <source>
        <dbReference type="Pfam" id="PF02709"/>
    </source>
</evidence>
<dbReference type="EMBL" id="OU895880">
    <property type="protein sequence ID" value="CAG9811199.1"/>
    <property type="molecule type" value="Genomic_DNA"/>
</dbReference>
<sequence>MKSLNKIPMKLLNIIQPYTTRSILKYSAIIVITWIVVFACFLTSTTLNNQQKLNQNLKTINNLESKMSNIQKITANSKITSQLNLDFILPDGLTDEAKTYIKELNLTSPGENNQPFHFHKPIPAHIVNKTEEMYNKYGFNAFASSLVSLNRNLPDVRNDVCKNRKYRNEQFSKVSIIIPFYNDEWSLLMRTVHSIIRKSPLHLIEEIILVDDYSTYEHLQENLKNYTKSLPVTVKVIRTHKRLGIVANRVFGARNAVAPVLIYVDSHIECFDGWLEPILDRFVDNMELVVSPNISDTNRFNLAVNFNKTAGRTMGMNWRLEFKWIPNEVIEGNKSVPIYDPKPTPIVIFAVLAIGRKFFEKIGYLDIDFDIWGGEDFELALRAWMCGGRVELVPCSLVAHMFREHKYKHRSKGKGGYRWNMNRIAEIWLGKYKRRYYKYVKPRRRRFGDIQERLKLKKELNCKNFQWYLDNVFPALKEMD</sequence>
<evidence type="ECO:0000259" key="4">
    <source>
        <dbReference type="Pfam" id="PF00535"/>
    </source>
</evidence>
<dbReference type="GO" id="GO:0006493">
    <property type="term" value="P:protein O-linked glycosylation"/>
    <property type="evidence" value="ECO:0007669"/>
    <property type="project" value="TreeGrafter"/>
</dbReference>
<gene>
    <name evidence="6" type="ORF">CHIRRI_LOCUS14008</name>
</gene>
<evidence type="ECO:0000313" key="7">
    <source>
        <dbReference type="Proteomes" id="UP001153620"/>
    </source>
</evidence>
<evidence type="ECO:0000256" key="2">
    <source>
        <dbReference type="ARBA" id="ARBA00023157"/>
    </source>
</evidence>
<dbReference type="Proteomes" id="UP001153620">
    <property type="component" value="Chromosome 4"/>
</dbReference>
<evidence type="ECO:0000313" key="6">
    <source>
        <dbReference type="EMBL" id="CAG9811199.1"/>
    </source>
</evidence>
<dbReference type="InterPro" id="IPR001173">
    <property type="entry name" value="Glyco_trans_2-like"/>
</dbReference>
<keyword evidence="3" id="KW-0812">Transmembrane</keyword>
<dbReference type="AlphaFoldDB" id="A0A9N9WYY2"/>
<dbReference type="Pfam" id="PF00535">
    <property type="entry name" value="Glycos_transf_2"/>
    <property type="match status" value="1"/>
</dbReference>
<reference evidence="6" key="1">
    <citation type="submission" date="2022-01" db="EMBL/GenBank/DDBJ databases">
        <authorList>
            <person name="King R."/>
        </authorList>
    </citation>
    <scope>NUCLEOTIDE SEQUENCE</scope>
</reference>
<organism evidence="6 7">
    <name type="scientific">Chironomus riparius</name>
    <dbReference type="NCBI Taxonomy" id="315576"/>
    <lineage>
        <taxon>Eukaryota</taxon>
        <taxon>Metazoa</taxon>
        <taxon>Ecdysozoa</taxon>
        <taxon>Arthropoda</taxon>
        <taxon>Hexapoda</taxon>
        <taxon>Insecta</taxon>
        <taxon>Pterygota</taxon>
        <taxon>Neoptera</taxon>
        <taxon>Endopterygota</taxon>
        <taxon>Diptera</taxon>
        <taxon>Nematocera</taxon>
        <taxon>Chironomoidea</taxon>
        <taxon>Chironomidae</taxon>
        <taxon>Chironominae</taxon>
        <taxon>Chironomus</taxon>
    </lineage>
</organism>